<reference evidence="1 2" key="1">
    <citation type="submission" date="2018-03" db="EMBL/GenBank/DDBJ databases">
        <title>Genomic Encyclopedia of Archaeal and Bacterial Type Strains, Phase II (KMG-II): from individual species to whole genera.</title>
        <authorList>
            <person name="Goeker M."/>
        </authorList>
    </citation>
    <scope>NUCLEOTIDE SEQUENCE [LARGE SCALE GENOMIC DNA]</scope>
    <source>
        <strain evidence="1 2">DSM 13175</strain>
    </source>
</reference>
<evidence type="ECO:0008006" key="3">
    <source>
        <dbReference type="Google" id="ProtNLM"/>
    </source>
</evidence>
<name>A0A2T0W5L9_9LACT</name>
<dbReference type="AlphaFoldDB" id="A0A2T0W5L9"/>
<comment type="caution">
    <text evidence="1">The sequence shown here is derived from an EMBL/GenBank/DDBJ whole genome shotgun (WGS) entry which is preliminary data.</text>
</comment>
<keyword evidence="2" id="KW-1185">Reference proteome</keyword>
<evidence type="ECO:0000313" key="2">
    <source>
        <dbReference type="Proteomes" id="UP000238205"/>
    </source>
</evidence>
<accession>A0A2T0W5L9</accession>
<dbReference type="SUPFAM" id="SSF46955">
    <property type="entry name" value="Putative DNA-binding domain"/>
    <property type="match status" value="1"/>
</dbReference>
<dbReference type="Proteomes" id="UP000238205">
    <property type="component" value="Unassembled WGS sequence"/>
</dbReference>
<sequence>MAKLSLDLSSDLEEELKILFKRSAQEVFHEMSKQELNSKSYFNLTEATQWLGISYNTLGMWISDYDLPVVRIAGKKFISKESLISFMQDHEK</sequence>
<protein>
    <recommendedName>
        <fullName evidence="3">Helix-turn-helix protein</fullName>
    </recommendedName>
</protein>
<dbReference type="EMBL" id="PVTO01000019">
    <property type="protein sequence ID" value="PRY81003.1"/>
    <property type="molecule type" value="Genomic_DNA"/>
</dbReference>
<dbReference type="OrthoDB" id="2166478at2"/>
<evidence type="ECO:0000313" key="1">
    <source>
        <dbReference type="EMBL" id="PRY81003.1"/>
    </source>
</evidence>
<gene>
    <name evidence="1" type="ORF">CLV38_11913</name>
</gene>
<organism evidence="1 2">
    <name type="scientific">Alkalibacterium olivapovliticus</name>
    <dbReference type="NCBI Taxonomy" id="99907"/>
    <lineage>
        <taxon>Bacteria</taxon>
        <taxon>Bacillati</taxon>
        <taxon>Bacillota</taxon>
        <taxon>Bacilli</taxon>
        <taxon>Lactobacillales</taxon>
        <taxon>Carnobacteriaceae</taxon>
        <taxon>Alkalibacterium</taxon>
    </lineage>
</organism>
<dbReference type="InterPro" id="IPR009061">
    <property type="entry name" value="DNA-bd_dom_put_sf"/>
</dbReference>
<dbReference type="RefSeq" id="WP_106194595.1">
    <property type="nucleotide sequence ID" value="NZ_PVTO01000019.1"/>
</dbReference>
<proteinExistence type="predicted"/>